<protein>
    <submittedName>
        <fullName evidence="1">Uncharacterized protein</fullName>
    </submittedName>
</protein>
<gene>
    <name evidence="1" type="ORF">GBF38_005161</name>
</gene>
<evidence type="ECO:0000313" key="1">
    <source>
        <dbReference type="EMBL" id="KAG8006038.1"/>
    </source>
</evidence>
<sequence length="573" mass="62195">MSYPLYNPYASGNQSSTQGQYVLSTIQPERDPRLASRLGPGSSFSSSGTSSAFSDIYGGAPSSVMSESMSYMPEQSINTMDEDLKRSVDMHISRAREEVGVLHQRQSIDQDFRFTGTQRQDFQSLGTGMVSYPMSSTSPSLGHRHMAIESGGTSLDWSSNYKKPTPGDSKLYSSSVSSNNASGSDDRFNPHDEIERGMQSIPGLGDYDRPVPDRTVAPPIQSKYSAEAAANILLHFGLEKEDLEHLICYPEDQITPANLPYILREIRIKKAKMATSVQDKPYPEPQPSHSLSSSGSSAVLQPASAEQVSSVTSLSSSYSPVLNSEVPPCHDRSKQLQTQPNQTSQANLNSFVLPKKDTDFRVLNTEASEPVPLKEPEGDCRSTQPPCTPLFRGVHPGRPGLVLIGSNNSGTKDQSKSQGKGSTVPEQMKKQQTQQFKKPEDQESKRPVFQPGQAMWPPVFSAANLVPPAPLNPITTDASQAVRYPMVLPDDPRSMVIPPVLPPGTSNLMSLNQMTPGPSNNQPPVVAVSKGLQVKMPSPLPQPLHRPSRIVTRKPAVEVAPVPTHRAPFAAVA</sequence>
<accession>A0ACB7EUY1</accession>
<dbReference type="EMBL" id="CM024809">
    <property type="protein sequence ID" value="KAG8006038.1"/>
    <property type="molecule type" value="Genomic_DNA"/>
</dbReference>
<dbReference type="Proteomes" id="UP000805704">
    <property type="component" value="Chromosome 21"/>
</dbReference>
<name>A0ACB7EUY1_NIBAL</name>
<keyword evidence="2" id="KW-1185">Reference proteome</keyword>
<proteinExistence type="predicted"/>
<evidence type="ECO:0000313" key="2">
    <source>
        <dbReference type="Proteomes" id="UP000805704"/>
    </source>
</evidence>
<comment type="caution">
    <text evidence="1">The sequence shown here is derived from an EMBL/GenBank/DDBJ whole genome shotgun (WGS) entry which is preliminary data.</text>
</comment>
<reference evidence="1" key="1">
    <citation type="submission" date="2020-04" db="EMBL/GenBank/DDBJ databases">
        <title>A chromosome-scale assembly and high-density genetic map of the yellow drum (Nibea albiflora) genome.</title>
        <authorList>
            <person name="Xu D."/>
            <person name="Zhang W."/>
            <person name="Chen R."/>
            <person name="Tan P."/>
            <person name="Wang L."/>
            <person name="Song H."/>
            <person name="Tian L."/>
            <person name="Zhu Q."/>
            <person name="Wang B."/>
        </authorList>
    </citation>
    <scope>NUCLEOTIDE SEQUENCE</scope>
    <source>
        <strain evidence="1">ZJHYS-2018</strain>
    </source>
</reference>
<organism evidence="1 2">
    <name type="scientific">Nibea albiflora</name>
    <name type="common">Yellow drum</name>
    <name type="synonym">Corvina albiflora</name>
    <dbReference type="NCBI Taxonomy" id="240163"/>
    <lineage>
        <taxon>Eukaryota</taxon>
        <taxon>Metazoa</taxon>
        <taxon>Chordata</taxon>
        <taxon>Craniata</taxon>
        <taxon>Vertebrata</taxon>
        <taxon>Euteleostomi</taxon>
        <taxon>Actinopterygii</taxon>
        <taxon>Neopterygii</taxon>
        <taxon>Teleostei</taxon>
        <taxon>Neoteleostei</taxon>
        <taxon>Acanthomorphata</taxon>
        <taxon>Eupercaria</taxon>
        <taxon>Sciaenidae</taxon>
        <taxon>Nibea</taxon>
    </lineage>
</organism>